<dbReference type="Proteomes" id="UP001303532">
    <property type="component" value="Chromosome"/>
</dbReference>
<dbReference type="InterPro" id="IPR001307">
    <property type="entry name" value="Thiosulphate_STrfase_CS"/>
</dbReference>
<reference evidence="3 4" key="1">
    <citation type="submission" date="2023-01" db="EMBL/GenBank/DDBJ databases">
        <title>Sporosarcina sp. nov., isolated from Korean tranditional fermented seafood 'Jeotgal'.</title>
        <authorList>
            <person name="Yang A.-I."/>
        </authorList>
    </citation>
    <scope>NUCLEOTIDE SEQUENCE [LARGE SCALE GENOMIC DNA]</scope>
    <source>
        <strain evidence="3 4">B2O-1</strain>
    </source>
</reference>
<name>A0ABZ0KXF7_9BACL</name>
<dbReference type="EMBL" id="CP116341">
    <property type="protein sequence ID" value="WOV84848.1"/>
    <property type="molecule type" value="Genomic_DNA"/>
</dbReference>
<dbReference type="SUPFAM" id="SSF52821">
    <property type="entry name" value="Rhodanese/Cell cycle control phosphatase"/>
    <property type="match status" value="1"/>
</dbReference>
<proteinExistence type="inferred from homology"/>
<dbReference type="InterPro" id="IPR001763">
    <property type="entry name" value="Rhodanese-like_dom"/>
</dbReference>
<dbReference type="RefSeq" id="WP_323692490.1">
    <property type="nucleotide sequence ID" value="NZ_CP116341.1"/>
</dbReference>
<feature type="domain" description="Rhodanese" evidence="2">
    <location>
        <begin position="99"/>
        <end position="187"/>
    </location>
</feature>
<dbReference type="InterPro" id="IPR001455">
    <property type="entry name" value="TusA-like"/>
</dbReference>
<sequence length="189" mass="20902">MIETAHIVDAKGLACPMPIVRTRKAMKELVPGDVLEVLATDKGSTADIKAWAAGSGHAYLGTETEENVLHHFIKKDSAQAEVKKEIPVIDLAAFVKKMQEEQLTIVDVREQQEFDAEHVPGALHIPLNEVEARMDELNKEETIYLICQTGRRSGIAGIRLAENGFNNVLNVVPGMTDWTKQTMKRGNES</sequence>
<organism evidence="3 4">
    <name type="scientific">Sporosarcina jeotgali</name>
    <dbReference type="NCBI Taxonomy" id="3020056"/>
    <lineage>
        <taxon>Bacteria</taxon>
        <taxon>Bacillati</taxon>
        <taxon>Bacillota</taxon>
        <taxon>Bacilli</taxon>
        <taxon>Bacillales</taxon>
        <taxon>Caryophanaceae</taxon>
        <taxon>Sporosarcina</taxon>
    </lineage>
</organism>
<dbReference type="Pfam" id="PF01206">
    <property type="entry name" value="TusA"/>
    <property type="match status" value="1"/>
</dbReference>
<dbReference type="PANTHER" id="PTHR33279">
    <property type="entry name" value="SULFUR CARRIER PROTEIN YEDF-RELATED"/>
    <property type="match status" value="1"/>
</dbReference>
<protein>
    <submittedName>
        <fullName evidence="3">Sulfurtransferase TusA family protein</fullName>
    </submittedName>
</protein>
<dbReference type="CDD" id="cd00291">
    <property type="entry name" value="SirA_YedF_YeeD"/>
    <property type="match status" value="1"/>
</dbReference>
<dbReference type="PANTHER" id="PTHR33279:SF6">
    <property type="entry name" value="SULFUR CARRIER PROTEIN YEDF-RELATED"/>
    <property type="match status" value="1"/>
</dbReference>
<evidence type="ECO:0000256" key="1">
    <source>
        <dbReference type="ARBA" id="ARBA00008984"/>
    </source>
</evidence>
<accession>A0ABZ0KXF7</accession>
<dbReference type="InterPro" id="IPR036873">
    <property type="entry name" value="Rhodanese-like_dom_sf"/>
</dbReference>
<dbReference type="Gene3D" id="3.40.250.10">
    <property type="entry name" value="Rhodanese-like domain"/>
    <property type="match status" value="1"/>
</dbReference>
<evidence type="ECO:0000259" key="2">
    <source>
        <dbReference type="PROSITE" id="PS50206"/>
    </source>
</evidence>
<comment type="similarity">
    <text evidence="1">Belongs to the sulfur carrier protein TusA family.</text>
</comment>
<dbReference type="Gene3D" id="3.30.110.40">
    <property type="entry name" value="TusA-like domain"/>
    <property type="match status" value="1"/>
</dbReference>
<dbReference type="InterPro" id="IPR036868">
    <property type="entry name" value="TusA-like_sf"/>
</dbReference>
<evidence type="ECO:0000313" key="3">
    <source>
        <dbReference type="EMBL" id="WOV84848.1"/>
    </source>
</evidence>
<dbReference type="CDD" id="cd00158">
    <property type="entry name" value="RHOD"/>
    <property type="match status" value="1"/>
</dbReference>
<dbReference type="PROSITE" id="PS50206">
    <property type="entry name" value="RHODANESE_3"/>
    <property type="match status" value="1"/>
</dbReference>
<dbReference type="SMART" id="SM00450">
    <property type="entry name" value="RHOD"/>
    <property type="match status" value="1"/>
</dbReference>
<dbReference type="Pfam" id="PF00581">
    <property type="entry name" value="Rhodanese"/>
    <property type="match status" value="1"/>
</dbReference>
<evidence type="ECO:0000313" key="4">
    <source>
        <dbReference type="Proteomes" id="UP001303532"/>
    </source>
</evidence>
<dbReference type="PROSITE" id="PS00380">
    <property type="entry name" value="RHODANESE_1"/>
    <property type="match status" value="1"/>
</dbReference>
<gene>
    <name evidence="3" type="ORF">PGH26_02680</name>
</gene>
<dbReference type="SUPFAM" id="SSF64307">
    <property type="entry name" value="SirA-like"/>
    <property type="match status" value="1"/>
</dbReference>
<keyword evidence="4" id="KW-1185">Reference proteome</keyword>
<dbReference type="PROSITE" id="PS01148">
    <property type="entry name" value="UPF0033"/>
    <property type="match status" value="1"/>
</dbReference>